<evidence type="ECO:0000256" key="6">
    <source>
        <dbReference type="ARBA" id="ARBA00022833"/>
    </source>
</evidence>
<evidence type="ECO:0000313" key="12">
    <source>
        <dbReference type="Proteomes" id="UP000792457"/>
    </source>
</evidence>
<dbReference type="GO" id="GO:0007165">
    <property type="term" value="P:signal transduction"/>
    <property type="evidence" value="ECO:0007669"/>
    <property type="project" value="InterPro"/>
</dbReference>
<dbReference type="Pfam" id="PF21355">
    <property type="entry name" value="TRAF-mep_MATH"/>
    <property type="match status" value="1"/>
</dbReference>
<reference evidence="11" key="2">
    <citation type="submission" date="2017-10" db="EMBL/GenBank/DDBJ databases">
        <title>Ladona fulva Genome sequencing and assembly.</title>
        <authorList>
            <person name="Murali S."/>
            <person name="Richards S."/>
            <person name="Bandaranaike D."/>
            <person name="Bellair M."/>
            <person name="Blankenburg K."/>
            <person name="Chao H."/>
            <person name="Dinh H."/>
            <person name="Doddapaneni H."/>
            <person name="Dugan-Rocha S."/>
            <person name="Elkadiri S."/>
            <person name="Gnanaolivu R."/>
            <person name="Hernandez B."/>
            <person name="Skinner E."/>
            <person name="Javaid M."/>
            <person name="Lee S."/>
            <person name="Li M."/>
            <person name="Ming W."/>
            <person name="Munidasa M."/>
            <person name="Muniz J."/>
            <person name="Nguyen L."/>
            <person name="Hughes D."/>
            <person name="Osuji N."/>
            <person name="Pu L.-L."/>
            <person name="Puazo M."/>
            <person name="Qu C."/>
            <person name="Quiroz J."/>
            <person name="Raj R."/>
            <person name="Weissenberger G."/>
            <person name="Xin Y."/>
            <person name="Zou X."/>
            <person name="Han Y."/>
            <person name="Worley K."/>
            <person name="Muzny D."/>
            <person name="Gibbs R."/>
        </authorList>
    </citation>
    <scope>NUCLEOTIDE SEQUENCE</scope>
    <source>
        <strain evidence="11">Sampled in the wild</strain>
    </source>
</reference>
<dbReference type="InterPro" id="IPR049342">
    <property type="entry name" value="TRAF1-6_MATH_dom"/>
</dbReference>
<dbReference type="EMBL" id="KZ308138">
    <property type="protein sequence ID" value="KAG8222644.1"/>
    <property type="molecule type" value="Genomic_DNA"/>
</dbReference>
<dbReference type="GO" id="GO:0031625">
    <property type="term" value="F:ubiquitin protein ligase binding"/>
    <property type="evidence" value="ECO:0007669"/>
    <property type="project" value="TreeGrafter"/>
</dbReference>
<dbReference type="SMART" id="SM00061">
    <property type="entry name" value="MATH"/>
    <property type="match status" value="1"/>
</dbReference>
<gene>
    <name evidence="11" type="ORF">J437_LFUL011920</name>
</gene>
<keyword evidence="5 7" id="KW-0863">Zinc-finger</keyword>
<evidence type="ECO:0000256" key="5">
    <source>
        <dbReference type="ARBA" id="ARBA00022771"/>
    </source>
</evidence>
<dbReference type="Proteomes" id="UP000792457">
    <property type="component" value="Unassembled WGS sequence"/>
</dbReference>
<keyword evidence="6 7" id="KW-0862">Zinc</keyword>
<evidence type="ECO:0000259" key="10">
    <source>
        <dbReference type="PROSITE" id="PS50145"/>
    </source>
</evidence>
<reference evidence="11" key="1">
    <citation type="submission" date="2013-04" db="EMBL/GenBank/DDBJ databases">
        <authorList>
            <person name="Qu J."/>
            <person name="Murali S.C."/>
            <person name="Bandaranaike D."/>
            <person name="Bellair M."/>
            <person name="Blankenburg K."/>
            <person name="Chao H."/>
            <person name="Dinh H."/>
            <person name="Doddapaneni H."/>
            <person name="Downs B."/>
            <person name="Dugan-Rocha S."/>
            <person name="Elkadiri S."/>
            <person name="Gnanaolivu R.D."/>
            <person name="Hernandez B."/>
            <person name="Javaid M."/>
            <person name="Jayaseelan J.C."/>
            <person name="Lee S."/>
            <person name="Li M."/>
            <person name="Ming W."/>
            <person name="Munidasa M."/>
            <person name="Muniz J."/>
            <person name="Nguyen L."/>
            <person name="Ongeri F."/>
            <person name="Osuji N."/>
            <person name="Pu L.-L."/>
            <person name="Puazo M."/>
            <person name="Qu C."/>
            <person name="Quiroz J."/>
            <person name="Raj R."/>
            <person name="Weissenberger G."/>
            <person name="Xin Y."/>
            <person name="Zou X."/>
            <person name="Han Y."/>
            <person name="Richards S."/>
            <person name="Worley K."/>
            <person name="Muzny D."/>
            <person name="Gibbs R."/>
        </authorList>
    </citation>
    <scope>NUCLEOTIDE SEQUENCE</scope>
    <source>
        <strain evidence="11">Sampled in the wild</strain>
    </source>
</reference>
<dbReference type="PANTHER" id="PTHR10131:SF94">
    <property type="entry name" value="TNF RECEPTOR-ASSOCIATED FACTOR 4"/>
    <property type="match status" value="1"/>
</dbReference>
<dbReference type="GO" id="GO:0008270">
    <property type="term" value="F:zinc ion binding"/>
    <property type="evidence" value="ECO:0007669"/>
    <property type="project" value="UniProtKB-KW"/>
</dbReference>
<keyword evidence="4" id="KW-0677">Repeat</keyword>
<evidence type="ECO:0000256" key="2">
    <source>
        <dbReference type="ARBA" id="ARBA00022490"/>
    </source>
</evidence>
<keyword evidence="12" id="KW-1185">Reference proteome</keyword>
<evidence type="ECO:0000256" key="7">
    <source>
        <dbReference type="PROSITE-ProRule" id="PRU00207"/>
    </source>
</evidence>
<feature type="zinc finger region" description="TRAF-type" evidence="7">
    <location>
        <begin position="169"/>
        <end position="235"/>
    </location>
</feature>
<dbReference type="GO" id="GO:0042981">
    <property type="term" value="P:regulation of apoptotic process"/>
    <property type="evidence" value="ECO:0007669"/>
    <property type="project" value="InterPro"/>
</dbReference>
<dbReference type="Gene3D" id="2.60.210.10">
    <property type="entry name" value="Apoptosis, Tumor Necrosis Factor Receptor Associated Protein 2, Chain A"/>
    <property type="match status" value="1"/>
</dbReference>
<dbReference type="SUPFAM" id="SSF49599">
    <property type="entry name" value="TRAF domain-like"/>
    <property type="match status" value="3"/>
</dbReference>
<evidence type="ECO:0000256" key="8">
    <source>
        <dbReference type="SAM" id="SignalP"/>
    </source>
</evidence>
<dbReference type="Pfam" id="PF02176">
    <property type="entry name" value="zf-TRAF"/>
    <property type="match status" value="2"/>
</dbReference>
<dbReference type="FunFam" id="3.30.40.10:FF:000169">
    <property type="entry name" value="TNF receptor-associated factor"/>
    <property type="match status" value="1"/>
</dbReference>
<evidence type="ECO:0000259" key="9">
    <source>
        <dbReference type="PROSITE" id="PS50144"/>
    </source>
</evidence>
<evidence type="ECO:0008006" key="13">
    <source>
        <dbReference type="Google" id="ProtNLM"/>
    </source>
</evidence>
<organism evidence="11 12">
    <name type="scientific">Ladona fulva</name>
    <name type="common">Scarce chaser dragonfly</name>
    <name type="synonym">Libellula fulva</name>
    <dbReference type="NCBI Taxonomy" id="123851"/>
    <lineage>
        <taxon>Eukaryota</taxon>
        <taxon>Metazoa</taxon>
        <taxon>Ecdysozoa</taxon>
        <taxon>Arthropoda</taxon>
        <taxon>Hexapoda</taxon>
        <taxon>Insecta</taxon>
        <taxon>Pterygota</taxon>
        <taxon>Palaeoptera</taxon>
        <taxon>Odonata</taxon>
        <taxon>Epiprocta</taxon>
        <taxon>Anisoptera</taxon>
        <taxon>Libelluloidea</taxon>
        <taxon>Libellulidae</taxon>
        <taxon>Ladona</taxon>
    </lineage>
</organism>
<evidence type="ECO:0000313" key="11">
    <source>
        <dbReference type="EMBL" id="KAG8222644.1"/>
    </source>
</evidence>
<accession>A0A8K0JUT4</accession>
<dbReference type="AlphaFoldDB" id="A0A8K0JUT4"/>
<dbReference type="GO" id="GO:0005737">
    <property type="term" value="C:cytoplasm"/>
    <property type="evidence" value="ECO:0007669"/>
    <property type="project" value="UniProtKB-SubCell"/>
</dbReference>
<feature type="domain" description="TRAF-type" evidence="10">
    <location>
        <begin position="169"/>
        <end position="235"/>
    </location>
</feature>
<feature type="signal peptide" evidence="8">
    <location>
        <begin position="1"/>
        <end position="25"/>
    </location>
</feature>
<evidence type="ECO:0000256" key="4">
    <source>
        <dbReference type="ARBA" id="ARBA00022737"/>
    </source>
</evidence>
<evidence type="ECO:0000256" key="3">
    <source>
        <dbReference type="ARBA" id="ARBA00022723"/>
    </source>
</evidence>
<dbReference type="GO" id="GO:0043122">
    <property type="term" value="P:regulation of canonical NF-kappaB signal transduction"/>
    <property type="evidence" value="ECO:0007669"/>
    <property type="project" value="TreeGrafter"/>
</dbReference>
<protein>
    <recommendedName>
        <fullName evidence="13">TNF receptor-associated factor 4</fullName>
    </recommendedName>
</protein>
<comment type="subcellular location">
    <subcellularLocation>
        <location evidence="1">Cytoplasm</location>
    </subcellularLocation>
</comment>
<proteinExistence type="predicted"/>
<dbReference type="InterPro" id="IPR001293">
    <property type="entry name" value="Znf_TRAF"/>
</dbReference>
<feature type="domain" description="TRAF-type" evidence="10">
    <location>
        <begin position="114"/>
        <end position="168"/>
    </location>
</feature>
<keyword evidence="2" id="KW-0963">Cytoplasm</keyword>
<dbReference type="PANTHER" id="PTHR10131">
    <property type="entry name" value="TNF RECEPTOR ASSOCIATED FACTOR"/>
    <property type="match status" value="1"/>
</dbReference>
<comment type="caution">
    <text evidence="11">The sequence shown here is derived from an EMBL/GenBank/DDBJ whole genome shotgun (WGS) entry which is preliminary data.</text>
</comment>
<dbReference type="PROSITE" id="PS50144">
    <property type="entry name" value="MATH"/>
    <property type="match status" value="1"/>
</dbReference>
<dbReference type="InterPro" id="IPR013083">
    <property type="entry name" value="Znf_RING/FYVE/PHD"/>
</dbReference>
<dbReference type="PIRSF" id="PIRSF015614">
    <property type="entry name" value="TRAF"/>
    <property type="match status" value="1"/>
</dbReference>
<dbReference type="InterPro" id="IPR012227">
    <property type="entry name" value="TNF_rcpt-assoc_TRAF_met"/>
</dbReference>
<keyword evidence="3 7" id="KW-0479">Metal-binding</keyword>
<dbReference type="GO" id="GO:0005164">
    <property type="term" value="F:tumor necrosis factor receptor binding"/>
    <property type="evidence" value="ECO:0007669"/>
    <property type="project" value="TreeGrafter"/>
</dbReference>
<feature type="domain" description="MATH" evidence="9">
    <location>
        <begin position="275"/>
        <end position="424"/>
    </location>
</feature>
<dbReference type="FunFam" id="3.30.40.10:FF:000121">
    <property type="entry name" value="TNF receptor-associated factor"/>
    <property type="match status" value="2"/>
</dbReference>
<feature type="chain" id="PRO_5035483184" description="TNF receptor-associated factor 4" evidence="8">
    <location>
        <begin position="26"/>
        <end position="432"/>
    </location>
</feature>
<dbReference type="OrthoDB" id="5574452at2759"/>
<dbReference type="Gene3D" id="3.30.40.10">
    <property type="entry name" value="Zinc/RING finger domain, C3HC4 (zinc finger)"/>
    <property type="match status" value="3"/>
</dbReference>
<feature type="domain" description="TRAF-type" evidence="10">
    <location>
        <begin position="60"/>
        <end position="113"/>
    </location>
</feature>
<dbReference type="PROSITE" id="PS50145">
    <property type="entry name" value="ZF_TRAF"/>
    <property type="match status" value="3"/>
</dbReference>
<keyword evidence="8" id="KW-0732">Signal</keyword>
<sequence>MCFLFILNNVLSVFLTDLLLPISQIFPDPEAEKAIMGSMVYCIHHKDGCKWTDELRKLKAHLNTCRHDAIPCTRQCGAQIPRVLMDDHLRHTCPKRRARCESCGREFTGELLEAHTVAGCPSEPIYCEGKCGIKVARRLLAQHRATECPKRLVPCRHCGKEFVADTMQAHHSKCGRFPLPCPNRCYVDGTGGVTVALIPREELETHLKDRCTSVSVCCAFKDAGCRFKGPRHAVEKHLEEGTKQHLLLMCGVVSKQQHQISSLKGALGRLSLNHTGTLIWRVTDFAAKMAEAKTKEGMELVSAPFYTSQYGYKLQASLFLNGNGAGDGTHMSVYIKILPGEYDALLRWPFAHSVSFTLFDQTSVPEKACSIVESFIPDPTWKNFQRPSREPDSLGFGFPRFVPHETLKRRHYVKDDTLFLRVKVDPSKIVAV</sequence>
<dbReference type="InterPro" id="IPR008974">
    <property type="entry name" value="TRAF-like"/>
</dbReference>
<evidence type="ECO:0000256" key="1">
    <source>
        <dbReference type="ARBA" id="ARBA00004496"/>
    </source>
</evidence>
<name>A0A8K0JUT4_LADFU</name>
<dbReference type="InterPro" id="IPR002083">
    <property type="entry name" value="MATH/TRAF_dom"/>
</dbReference>
<feature type="zinc finger region" description="TRAF-type" evidence="7">
    <location>
        <begin position="114"/>
        <end position="168"/>
    </location>
</feature>
<feature type="zinc finger region" description="TRAF-type" evidence="7">
    <location>
        <begin position="60"/>
        <end position="113"/>
    </location>
</feature>
<dbReference type="FunFam" id="2.60.210.10:FF:000007">
    <property type="entry name" value="TNF receptor-associated factor"/>
    <property type="match status" value="1"/>
</dbReference>